<feature type="compositionally biased region" description="Basic residues" evidence="1">
    <location>
        <begin position="161"/>
        <end position="176"/>
    </location>
</feature>
<dbReference type="PANTHER" id="PTHR23082:SF0">
    <property type="entry name" value="GENERAL TRANSCRIPTION FACTOR 3C POLYPEPTIDE 3"/>
    <property type="match status" value="1"/>
</dbReference>
<feature type="compositionally biased region" description="Basic and acidic residues" evidence="1">
    <location>
        <begin position="1"/>
        <end position="12"/>
    </location>
</feature>
<protein>
    <submittedName>
        <fullName evidence="2">Uncharacterized protein</fullName>
    </submittedName>
</protein>
<evidence type="ECO:0000313" key="2">
    <source>
        <dbReference type="EMBL" id="KAF2481944.1"/>
    </source>
</evidence>
<evidence type="ECO:0000313" key="3">
    <source>
        <dbReference type="Proteomes" id="UP000799767"/>
    </source>
</evidence>
<dbReference type="GO" id="GO:0000127">
    <property type="term" value="C:transcription factor TFIIIC complex"/>
    <property type="evidence" value="ECO:0007669"/>
    <property type="project" value="TreeGrafter"/>
</dbReference>
<name>A0A6A6PQN9_9PEZI</name>
<dbReference type="Pfam" id="PF13181">
    <property type="entry name" value="TPR_8"/>
    <property type="match status" value="1"/>
</dbReference>
<feature type="compositionally biased region" description="Basic and acidic residues" evidence="1">
    <location>
        <begin position="706"/>
        <end position="717"/>
    </location>
</feature>
<keyword evidence="3" id="KW-1185">Reference proteome</keyword>
<feature type="compositionally biased region" description="Polar residues" evidence="1">
    <location>
        <begin position="597"/>
        <end position="608"/>
    </location>
</feature>
<feature type="compositionally biased region" description="Basic residues" evidence="1">
    <location>
        <begin position="124"/>
        <end position="141"/>
    </location>
</feature>
<feature type="region of interest" description="Disordered" evidence="1">
    <location>
        <begin position="648"/>
        <end position="682"/>
    </location>
</feature>
<dbReference type="InterPro" id="IPR039340">
    <property type="entry name" value="Tfc4/TFIIIC-102/Sfc4"/>
</dbReference>
<dbReference type="GO" id="GO:0006383">
    <property type="term" value="P:transcription by RNA polymerase III"/>
    <property type="evidence" value="ECO:0007669"/>
    <property type="project" value="InterPro"/>
</dbReference>
<feature type="region of interest" description="Disordered" evidence="1">
    <location>
        <begin position="95"/>
        <end position="144"/>
    </location>
</feature>
<feature type="region of interest" description="Disordered" evidence="1">
    <location>
        <begin position="1"/>
        <end position="51"/>
    </location>
</feature>
<gene>
    <name evidence="2" type="ORF">BDY17DRAFT_325449</name>
</gene>
<feature type="compositionally biased region" description="Basic residues" evidence="1">
    <location>
        <begin position="672"/>
        <end position="682"/>
    </location>
</feature>
<dbReference type="SUPFAM" id="SSF48452">
    <property type="entry name" value="TPR-like"/>
    <property type="match status" value="2"/>
</dbReference>
<dbReference type="PANTHER" id="PTHR23082">
    <property type="entry name" value="TRANSCRIPTION INITIATION FACTOR IIIC TFIIIC , POLYPEPTIDE 3-RELATED"/>
    <property type="match status" value="1"/>
</dbReference>
<feature type="region of interest" description="Disordered" evidence="1">
    <location>
        <begin position="161"/>
        <end position="186"/>
    </location>
</feature>
<sequence length="1169" mass="130921">MDDNTPGEHRNGPEYPEPPSSGYSPYPTLAPSGSAAPSPYGNSPFASRPFSSIIDDTFNLGVNSIDQESLRRLDASGVTNGSAARPWTTDFFNRLAVPGNGSPSPTRPPAGPETEEIVYETRGTKRGRPRGSGRGRGRGRGGWKWALRDTDHADIFSKPKATRGVRKKPGPVRGKPRASVNATGKSRIDPGAEFKVLQNKVMAALLSDDLDAALEYAKLAVLQNSEVFIAHKVIHDIYQRQGKERDAVIALYSGANTKRDADLWAEVGQRILDLEDRVSNDEEWARGCFTEAIRINRECYAARVAKLRLHVELKEDSSARMEAKIITEKWPKDLEVVSQYAELCIESGNSWEWERSKYAYEKAFEQYAGEEMLGDDPEQQWFYLNEYLDILLRLGLHQLGLRQLKRIARWFLGRQEDTFWDDIADDREFDSTNDRRLHLWQFQQGRISLDPQKYGEGLPLELRVKLGLFRLSMQAKDEAFRHFQSLLFDDIEIDGLEELFVEVAESLNSHGLFADALRFYERIKDHRPDDDERFWMSIAQCYRAQDRYQEAEQCLLKITTTQPQSIEARIQLARLYDAIGQREKAFMMAEEVTALSKQQAQTLQNDSATPGEREYTPRTPLRALPRLLPLPSGAAALVRSLSDVVPTAAPVGNGTAGPSQLSSLRKAESKKAKAKRSRSLKKATIRSEITIGNLLNRPTSFGHGRNRAEQSREGPHDETLVECKARVHKHYAVVTQLWPALESEGDQAEAEVKGWMEHAGTIASAFKDVQRILQADEAQGKSSATPQSSLLPRPLVREMEQLKKRAIGGGLWTEQDDSGMMLMAPGPVHGSFFDIPALDWHRMFSDLALLYAQQVQQEKCYDVLEHCLMKPAVFRSDPQLLNTTQAVAMYCALLFNDSKLMTEVAQAYISSSRNRSPTAFHLLAASGRLSHGSEPYLYDKKSGKWLHDTVNTIDTSIRKAAEARRVEIAAGWIHPDAPEPIGQQQAPDAALLMVHAQNAAASDSTAKHYTALPFLLRALSLQPQNLVLNLSLATTYITLAMRDTTSSAERTAELTHALAFFTRYYDLRTASGKAAHLQEAEYNLARFWHQLGLVHLAVPGYEKVLERSEEVGRDFETERRGEEELGLLPGEGAECEDFAAEAAFALQRIFVEAGNEQAAKAIGERWLVL</sequence>
<dbReference type="InterPro" id="IPR019734">
    <property type="entry name" value="TPR_rpt"/>
</dbReference>
<feature type="region of interest" description="Disordered" evidence="1">
    <location>
        <begin position="597"/>
        <end position="618"/>
    </location>
</feature>
<organism evidence="2 3">
    <name type="scientific">Neohortaea acidophila</name>
    <dbReference type="NCBI Taxonomy" id="245834"/>
    <lineage>
        <taxon>Eukaryota</taxon>
        <taxon>Fungi</taxon>
        <taxon>Dikarya</taxon>
        <taxon>Ascomycota</taxon>
        <taxon>Pezizomycotina</taxon>
        <taxon>Dothideomycetes</taxon>
        <taxon>Dothideomycetidae</taxon>
        <taxon>Mycosphaerellales</taxon>
        <taxon>Teratosphaeriaceae</taxon>
        <taxon>Neohortaea</taxon>
    </lineage>
</organism>
<proteinExistence type="predicted"/>
<dbReference type="Gene3D" id="1.25.40.10">
    <property type="entry name" value="Tetratricopeptide repeat domain"/>
    <property type="match status" value="1"/>
</dbReference>
<dbReference type="AlphaFoldDB" id="A0A6A6PQN9"/>
<dbReference type="Proteomes" id="UP000799767">
    <property type="component" value="Unassembled WGS sequence"/>
</dbReference>
<dbReference type="RefSeq" id="XP_033588514.1">
    <property type="nucleotide sequence ID" value="XM_033737362.1"/>
</dbReference>
<dbReference type="InterPro" id="IPR011990">
    <property type="entry name" value="TPR-like_helical_dom_sf"/>
</dbReference>
<accession>A0A6A6PQN9</accession>
<dbReference type="EMBL" id="MU001637">
    <property type="protein sequence ID" value="KAF2481944.1"/>
    <property type="molecule type" value="Genomic_DNA"/>
</dbReference>
<feature type="region of interest" description="Disordered" evidence="1">
    <location>
        <begin position="695"/>
        <end position="717"/>
    </location>
</feature>
<reference evidence="2" key="1">
    <citation type="journal article" date="2020" name="Stud. Mycol.">
        <title>101 Dothideomycetes genomes: a test case for predicting lifestyles and emergence of pathogens.</title>
        <authorList>
            <person name="Haridas S."/>
            <person name="Albert R."/>
            <person name="Binder M."/>
            <person name="Bloem J."/>
            <person name="Labutti K."/>
            <person name="Salamov A."/>
            <person name="Andreopoulos B."/>
            <person name="Baker S."/>
            <person name="Barry K."/>
            <person name="Bills G."/>
            <person name="Bluhm B."/>
            <person name="Cannon C."/>
            <person name="Castanera R."/>
            <person name="Culley D."/>
            <person name="Daum C."/>
            <person name="Ezra D."/>
            <person name="Gonzalez J."/>
            <person name="Henrissat B."/>
            <person name="Kuo A."/>
            <person name="Liang C."/>
            <person name="Lipzen A."/>
            <person name="Lutzoni F."/>
            <person name="Magnuson J."/>
            <person name="Mondo S."/>
            <person name="Nolan M."/>
            <person name="Ohm R."/>
            <person name="Pangilinan J."/>
            <person name="Park H.-J."/>
            <person name="Ramirez L."/>
            <person name="Alfaro M."/>
            <person name="Sun H."/>
            <person name="Tritt A."/>
            <person name="Yoshinaga Y."/>
            <person name="Zwiers L.-H."/>
            <person name="Turgeon B."/>
            <person name="Goodwin S."/>
            <person name="Spatafora J."/>
            <person name="Crous P."/>
            <person name="Grigoriev I."/>
        </authorList>
    </citation>
    <scope>NUCLEOTIDE SEQUENCE</scope>
    <source>
        <strain evidence="2">CBS 113389</strain>
    </source>
</reference>
<dbReference type="SMART" id="SM00028">
    <property type="entry name" value="TPR"/>
    <property type="match status" value="6"/>
</dbReference>
<dbReference type="GeneID" id="54478364"/>
<dbReference type="OrthoDB" id="9991317at2759"/>
<evidence type="ECO:0000256" key="1">
    <source>
        <dbReference type="SAM" id="MobiDB-lite"/>
    </source>
</evidence>